<reference evidence="3 4" key="1">
    <citation type="submission" date="2018-03" db="EMBL/GenBank/DDBJ databases">
        <title>Genomic Encyclopedia of Type Strains, Phase III (KMG-III): the genomes of soil and plant-associated and newly described type strains.</title>
        <authorList>
            <person name="Whitman W."/>
        </authorList>
    </citation>
    <scope>NUCLEOTIDE SEQUENCE [LARGE SCALE GENOMIC DNA]</scope>
    <source>
        <strain evidence="3 4">CGMCC 1.12700</strain>
    </source>
</reference>
<name>A0A2P8D8E2_9BACT</name>
<dbReference type="InterPro" id="IPR052710">
    <property type="entry name" value="CAAX_protease"/>
</dbReference>
<feature type="transmembrane region" description="Helical" evidence="1">
    <location>
        <begin position="43"/>
        <end position="65"/>
    </location>
</feature>
<accession>A0A2P8D8E2</accession>
<dbReference type="RefSeq" id="WP_106522489.1">
    <property type="nucleotide sequence ID" value="NZ_PYGD01000002.1"/>
</dbReference>
<feature type="transmembrane region" description="Helical" evidence="1">
    <location>
        <begin position="159"/>
        <end position="178"/>
    </location>
</feature>
<dbReference type="EMBL" id="PYGD01000002">
    <property type="protein sequence ID" value="PSK93495.1"/>
    <property type="molecule type" value="Genomic_DNA"/>
</dbReference>
<keyword evidence="1" id="KW-0472">Membrane</keyword>
<comment type="caution">
    <text evidence="3">The sequence shown here is derived from an EMBL/GenBank/DDBJ whole genome shotgun (WGS) entry which is preliminary data.</text>
</comment>
<feature type="transmembrane region" description="Helical" evidence="1">
    <location>
        <begin position="198"/>
        <end position="219"/>
    </location>
</feature>
<dbReference type="GO" id="GO:0080120">
    <property type="term" value="P:CAAX-box protein maturation"/>
    <property type="evidence" value="ECO:0007669"/>
    <property type="project" value="UniProtKB-ARBA"/>
</dbReference>
<dbReference type="GO" id="GO:0004175">
    <property type="term" value="F:endopeptidase activity"/>
    <property type="evidence" value="ECO:0007669"/>
    <property type="project" value="UniProtKB-ARBA"/>
</dbReference>
<sequence length="230" mass="26008">MLGIIVALLCSWFLLWWFAGRSPDALGWKPVAGRVQEWTVGLLLAAAVCSAWQLMTTAAAGNRWLRNPEAGTRTILSATWWTFKSVVFEELVFRGALLYLAIQRFGAKVACLLSAVCFGVYHWFAYQAWGNPLYMVLVFFMTAIFGLMLAAAFARTRSLYLPLALHTGWNLVNIVVFSNGPLGRQLFVKANTLKPTGGVSLFIFLFQVFALPVLVFLYLRYFYRKRAQHF</sequence>
<feature type="domain" description="CAAX prenyl protease 2/Lysostaphin resistance protein A-like" evidence="2">
    <location>
        <begin position="77"/>
        <end position="172"/>
    </location>
</feature>
<protein>
    <recommendedName>
        <fullName evidence="2">CAAX prenyl protease 2/Lysostaphin resistance protein A-like domain-containing protein</fullName>
    </recommendedName>
</protein>
<evidence type="ECO:0000259" key="2">
    <source>
        <dbReference type="Pfam" id="PF02517"/>
    </source>
</evidence>
<gene>
    <name evidence="3" type="ORF">B0I18_102465</name>
</gene>
<dbReference type="AlphaFoldDB" id="A0A2P8D8E2"/>
<dbReference type="OrthoDB" id="193898at2"/>
<feature type="transmembrane region" description="Helical" evidence="1">
    <location>
        <begin position="105"/>
        <end position="126"/>
    </location>
</feature>
<evidence type="ECO:0000313" key="4">
    <source>
        <dbReference type="Proteomes" id="UP000240572"/>
    </source>
</evidence>
<evidence type="ECO:0000313" key="3">
    <source>
        <dbReference type="EMBL" id="PSK93495.1"/>
    </source>
</evidence>
<dbReference type="Pfam" id="PF02517">
    <property type="entry name" value="Rce1-like"/>
    <property type="match status" value="1"/>
</dbReference>
<evidence type="ECO:0000256" key="1">
    <source>
        <dbReference type="SAM" id="Phobius"/>
    </source>
</evidence>
<keyword evidence="4" id="KW-1185">Reference proteome</keyword>
<dbReference type="InterPro" id="IPR003675">
    <property type="entry name" value="Rce1/LyrA-like_dom"/>
</dbReference>
<feature type="transmembrane region" description="Helical" evidence="1">
    <location>
        <begin position="132"/>
        <end position="152"/>
    </location>
</feature>
<dbReference type="PANTHER" id="PTHR36435">
    <property type="entry name" value="SLR1288 PROTEIN"/>
    <property type="match status" value="1"/>
</dbReference>
<keyword evidence="1" id="KW-0812">Transmembrane</keyword>
<organism evidence="3 4">
    <name type="scientific">Taibaiella chishuiensis</name>
    <dbReference type="NCBI Taxonomy" id="1434707"/>
    <lineage>
        <taxon>Bacteria</taxon>
        <taxon>Pseudomonadati</taxon>
        <taxon>Bacteroidota</taxon>
        <taxon>Chitinophagia</taxon>
        <taxon>Chitinophagales</taxon>
        <taxon>Chitinophagaceae</taxon>
        <taxon>Taibaiella</taxon>
    </lineage>
</organism>
<proteinExistence type="predicted"/>
<keyword evidence="1" id="KW-1133">Transmembrane helix</keyword>
<dbReference type="Proteomes" id="UP000240572">
    <property type="component" value="Unassembled WGS sequence"/>
</dbReference>
<dbReference type="PANTHER" id="PTHR36435:SF1">
    <property type="entry name" value="CAAX AMINO TERMINAL PROTEASE FAMILY PROTEIN"/>
    <property type="match status" value="1"/>
</dbReference>